<dbReference type="Gene3D" id="3.80.10.10">
    <property type="entry name" value="Ribonuclease Inhibitor"/>
    <property type="match status" value="1"/>
</dbReference>
<feature type="region of interest" description="Disordered" evidence="1">
    <location>
        <begin position="1289"/>
        <end position="1315"/>
    </location>
</feature>
<dbReference type="GeneID" id="27902790"/>
<evidence type="ECO:0000259" key="2">
    <source>
        <dbReference type="PROSITE" id="PS50003"/>
    </source>
</evidence>
<feature type="compositionally biased region" description="Basic and acidic residues" evidence="1">
    <location>
        <begin position="75"/>
        <end position="85"/>
    </location>
</feature>
<dbReference type="PROSITE" id="PS50003">
    <property type="entry name" value="PH_DOMAIN"/>
    <property type="match status" value="1"/>
</dbReference>
<feature type="compositionally biased region" description="Polar residues" evidence="1">
    <location>
        <begin position="231"/>
        <end position="244"/>
    </location>
</feature>
<evidence type="ECO:0000313" key="4">
    <source>
        <dbReference type="Proteomes" id="UP000016931"/>
    </source>
</evidence>
<dbReference type="OrthoDB" id="120976at2759"/>
<feature type="region of interest" description="Disordered" evidence="1">
    <location>
        <begin position="212"/>
        <end position="250"/>
    </location>
</feature>
<dbReference type="eggNOG" id="ENOG502RSHR">
    <property type="taxonomic scope" value="Eukaryota"/>
</dbReference>
<dbReference type="Proteomes" id="UP000016931">
    <property type="component" value="Unassembled WGS sequence"/>
</dbReference>
<feature type="region of interest" description="Disordered" evidence="1">
    <location>
        <begin position="1"/>
        <end position="115"/>
    </location>
</feature>
<organism evidence="3 4">
    <name type="scientific">Sphaerulina musiva (strain SO2202)</name>
    <name type="common">Poplar stem canker fungus</name>
    <name type="synonym">Septoria musiva</name>
    <dbReference type="NCBI Taxonomy" id="692275"/>
    <lineage>
        <taxon>Eukaryota</taxon>
        <taxon>Fungi</taxon>
        <taxon>Dikarya</taxon>
        <taxon>Ascomycota</taxon>
        <taxon>Pezizomycotina</taxon>
        <taxon>Dothideomycetes</taxon>
        <taxon>Dothideomycetidae</taxon>
        <taxon>Mycosphaerellales</taxon>
        <taxon>Mycosphaerellaceae</taxon>
        <taxon>Sphaerulina</taxon>
    </lineage>
</organism>
<accession>N1QEV1</accession>
<dbReference type="HOGENOM" id="CLU_003789_0_0_1"/>
<dbReference type="InterPro" id="IPR001849">
    <property type="entry name" value="PH_domain"/>
</dbReference>
<feature type="compositionally biased region" description="Low complexity" evidence="1">
    <location>
        <begin position="92"/>
        <end position="113"/>
    </location>
</feature>
<proteinExistence type="predicted"/>
<keyword evidence="4" id="KW-1185">Reference proteome</keyword>
<evidence type="ECO:0000313" key="3">
    <source>
        <dbReference type="EMBL" id="EMF11688.1"/>
    </source>
</evidence>
<dbReference type="SMART" id="SM00233">
    <property type="entry name" value="PH"/>
    <property type="match status" value="1"/>
</dbReference>
<feature type="region of interest" description="Disordered" evidence="1">
    <location>
        <begin position="1199"/>
        <end position="1248"/>
    </location>
</feature>
<gene>
    <name evidence="3" type="ORF">SEPMUDRAFT_149603</name>
</gene>
<sequence>MSSARNSDVSSVSSATARRPRRSIFALAGLRSSIDLPNDTKNHHGSPAGKTSKTASKLSKKQKHLRAPSVFTDPHQPDAARDDSKGVPVLDQPRSQSQSRPSFSMRSSKRPPSVFESLKTSLTRGSSEDLLSMAYTTAEPLSTTSSKAPSLVFDHTHEANGGVSPGPSRNVLLHGEVQTSAGMFRKKKEYLVLTEHALLRYKTQAKAAEHFRTIPSAAGRSPVQRHGSMPSGGSYSDLQTVSDSSGDKDGRVPLRQIVATQKLDDGKPYFALEVAYLDDDSGSASVMTLQFSNPEERDGWLVRIRSVANEVRLRDTTFISPHNLENAARIVERDNDYDPSNCAIYKVVQRQPAVKSGSRSSSDDLTKVASTVCFLAIGVHKVHLIQLMKPVARTSSPSLTPNLSQASYGILTLIGVKVGVEDDTFELVFRQPLQKPRILHLASASSFEIAARLHWSENFLRPECGYRLFKFKVPTEVDDLLLPPAAADVEEHGCLDRTLIAYCVAYGVNPSNIRYTINYDCEDGPRFELLTPGDSRRPSYGPLELLAIMRAIRYNESFGSISFAGVLLDSLNGLHDHYGNEHVCTRTKRGTPIKLTADELTRSSLLVQEVRAIAATSKKLRRMDFSGCVTSKHSTVEGDDELARDRDIGSGVVEALFPLCKHQTTNVDWICLNGIELSETDQDYLVGAAVDKSCHFRAIELNRCGLNDRSLGLILDALRTQDNTLESLEIAGNAARLSPTSFDSQLGMFGFIRKLNLSNVSRTSGAEPFIQAETLLIWRLQELRLTGTSLNAATIDAISTYLAHPQSTSLHELYLDNTYLSGHDVATLLHSMSWDSKTTRDMHLDIGQCILSKGLEKVTQAISSNLTPSQLSMRAIEYKEQSHFQKVLKAITKNKTIRCLDMSQSALPGDASEETCEAITRLLTENNTLVELDMSGDDSRLATSRFGPGINDALTGLKDNKSLQVFKIEKQKLGIRGASTLAEVLRVNRTLLELHCDNNEIPLHGLTDLVNALTDNTVLVHLPTMNDGRSAAFRAAEATMRTMSDIEPSRPQTGGKGSHLPSSSVRKSFASVRKTTSRAASNYTPSFPALGSYGRPTPVSESRNASHLSLALPAHKKGHGSSPSTSQFAPFTVQDVQTTHRLLTEQWERQCYRLEQYLHRNWCLLNNVPVKMEIEDEKFERPSSVGSIGKMLEQVKYDTTPKADLEPRVGYFDSPQDAPSEQSVDFPTPRRPAASTAGGPPQISPIDESKHGMSFKHFVFDGSGSPLSSVLPSDDEQFRSISGNMRDLRIDTTIGDDGPRTPTQSAFAAVGGGPT</sequence>
<dbReference type="Pfam" id="PF25353">
    <property type="entry name" value="PH_2nd_LRR"/>
    <property type="match status" value="1"/>
</dbReference>
<dbReference type="RefSeq" id="XP_016759809.1">
    <property type="nucleotide sequence ID" value="XM_016905653.1"/>
</dbReference>
<dbReference type="SUPFAM" id="SSF50729">
    <property type="entry name" value="PH domain-like"/>
    <property type="match status" value="1"/>
</dbReference>
<evidence type="ECO:0000256" key="1">
    <source>
        <dbReference type="SAM" id="MobiDB-lite"/>
    </source>
</evidence>
<reference evidence="3 4" key="1">
    <citation type="journal article" date="2012" name="PLoS Pathog.">
        <title>Diverse lifestyles and strategies of plant pathogenesis encoded in the genomes of eighteen Dothideomycetes fungi.</title>
        <authorList>
            <person name="Ohm R.A."/>
            <person name="Feau N."/>
            <person name="Henrissat B."/>
            <person name="Schoch C.L."/>
            <person name="Horwitz B.A."/>
            <person name="Barry K.W."/>
            <person name="Condon B.J."/>
            <person name="Copeland A.C."/>
            <person name="Dhillon B."/>
            <person name="Glaser F."/>
            <person name="Hesse C.N."/>
            <person name="Kosti I."/>
            <person name="LaButti K."/>
            <person name="Lindquist E.A."/>
            <person name="Lucas S."/>
            <person name="Salamov A.A."/>
            <person name="Bradshaw R.E."/>
            <person name="Ciuffetti L."/>
            <person name="Hamelin R.C."/>
            <person name="Kema G.H.J."/>
            <person name="Lawrence C."/>
            <person name="Scott J.A."/>
            <person name="Spatafora J.W."/>
            <person name="Turgeon B.G."/>
            <person name="de Wit P.J.G.M."/>
            <person name="Zhong S."/>
            <person name="Goodwin S.B."/>
            <person name="Grigoriev I.V."/>
        </authorList>
    </citation>
    <scope>NUCLEOTIDE SEQUENCE [LARGE SCALE GENOMIC DNA]</scope>
    <source>
        <strain evidence="3 4">SO2202</strain>
    </source>
</reference>
<name>N1QEV1_SPHMS</name>
<protein>
    <submittedName>
        <fullName evidence="3">RNI-like protein</fullName>
    </submittedName>
</protein>
<dbReference type="PANTHER" id="PTHR24114:SF2">
    <property type="entry name" value="F-BOX DOMAIN-CONTAINING PROTEIN-RELATED"/>
    <property type="match status" value="1"/>
</dbReference>
<feature type="compositionally biased region" description="Polar residues" evidence="1">
    <location>
        <begin position="1073"/>
        <end position="1085"/>
    </location>
</feature>
<dbReference type="OMA" id="CEDAPCF"/>
<dbReference type="PANTHER" id="PTHR24114">
    <property type="entry name" value="LEUCINE RICH REPEAT FAMILY PROTEIN"/>
    <property type="match status" value="1"/>
</dbReference>
<dbReference type="EMBL" id="KB456265">
    <property type="protein sequence ID" value="EMF11688.1"/>
    <property type="molecule type" value="Genomic_DNA"/>
</dbReference>
<dbReference type="InterPro" id="IPR032675">
    <property type="entry name" value="LRR_dom_sf"/>
</dbReference>
<feature type="domain" description="PH" evidence="2">
    <location>
        <begin position="170"/>
        <end position="309"/>
    </location>
</feature>
<dbReference type="InterPro" id="IPR057334">
    <property type="entry name" value="PH_2nd_LRR"/>
</dbReference>
<dbReference type="STRING" id="692275.N1QEV1"/>
<feature type="compositionally biased region" description="Low complexity" evidence="1">
    <location>
        <begin position="1"/>
        <end position="17"/>
    </location>
</feature>
<dbReference type="SUPFAM" id="SSF52047">
    <property type="entry name" value="RNI-like"/>
    <property type="match status" value="1"/>
</dbReference>
<dbReference type="InterPro" id="IPR052394">
    <property type="entry name" value="LRR-containing"/>
</dbReference>
<dbReference type="SMART" id="SM00368">
    <property type="entry name" value="LRR_RI"/>
    <property type="match status" value="4"/>
</dbReference>
<feature type="region of interest" description="Disordered" evidence="1">
    <location>
        <begin position="1042"/>
        <end position="1106"/>
    </location>
</feature>